<feature type="region of interest" description="Disordered" evidence="5">
    <location>
        <begin position="1"/>
        <end position="68"/>
    </location>
</feature>
<gene>
    <name evidence="7" type="ORF">PHLCEN_2v969</name>
</gene>
<proteinExistence type="predicted"/>
<feature type="region of interest" description="Disordered" evidence="5">
    <location>
        <begin position="85"/>
        <end position="106"/>
    </location>
</feature>
<evidence type="ECO:0000256" key="2">
    <source>
        <dbReference type="ARBA" id="ARBA00022692"/>
    </source>
</evidence>
<evidence type="ECO:0000313" key="7">
    <source>
        <dbReference type="EMBL" id="PSS37198.1"/>
    </source>
</evidence>
<dbReference type="GO" id="GO:0016020">
    <property type="term" value="C:membrane"/>
    <property type="evidence" value="ECO:0007669"/>
    <property type="project" value="UniProtKB-SubCell"/>
</dbReference>
<evidence type="ECO:0000256" key="5">
    <source>
        <dbReference type="SAM" id="MobiDB-lite"/>
    </source>
</evidence>
<accession>A0A2R6S4I5</accession>
<keyword evidence="2 6" id="KW-0812">Transmembrane</keyword>
<dbReference type="InterPro" id="IPR004752">
    <property type="entry name" value="AmpG_permease/AT-1"/>
</dbReference>
<dbReference type="OrthoDB" id="6415790at2759"/>
<dbReference type="InterPro" id="IPR024371">
    <property type="entry name" value="AcetylCoA_trans_1-like"/>
</dbReference>
<evidence type="ECO:0000313" key="8">
    <source>
        <dbReference type="Proteomes" id="UP000186601"/>
    </source>
</evidence>
<evidence type="ECO:0000256" key="4">
    <source>
        <dbReference type="ARBA" id="ARBA00023136"/>
    </source>
</evidence>
<keyword evidence="8" id="KW-1185">Reference proteome</keyword>
<dbReference type="PANTHER" id="PTHR12778">
    <property type="entry name" value="SOLUTE CARRIER FAMILY 33 ACETYL-COA TRANSPORTER -RELATED"/>
    <property type="match status" value="1"/>
</dbReference>
<feature type="transmembrane region" description="Helical" evidence="6">
    <location>
        <begin position="143"/>
        <end position="159"/>
    </location>
</feature>
<reference evidence="7 8" key="1">
    <citation type="submission" date="2018-02" db="EMBL/GenBank/DDBJ databases">
        <title>Genome sequence of the basidiomycete white-rot fungus Phlebia centrifuga.</title>
        <authorList>
            <person name="Granchi Z."/>
            <person name="Peng M."/>
            <person name="de Vries R.P."/>
            <person name="Hilden K."/>
            <person name="Makela M.R."/>
            <person name="Grigoriev I."/>
            <person name="Riley R."/>
        </authorList>
    </citation>
    <scope>NUCLEOTIDE SEQUENCE [LARGE SCALE GENOMIC DNA]</scope>
    <source>
        <strain evidence="7 8">FBCC195</strain>
    </source>
</reference>
<evidence type="ECO:0000256" key="3">
    <source>
        <dbReference type="ARBA" id="ARBA00022989"/>
    </source>
</evidence>
<name>A0A2R6S4I5_9APHY</name>
<dbReference type="GO" id="GO:0035348">
    <property type="term" value="P:acetyl-CoA transmembrane transport"/>
    <property type="evidence" value="ECO:0007669"/>
    <property type="project" value="InterPro"/>
</dbReference>
<dbReference type="Proteomes" id="UP000186601">
    <property type="component" value="Unassembled WGS sequence"/>
</dbReference>
<feature type="transmembrane region" description="Helical" evidence="6">
    <location>
        <begin position="115"/>
        <end position="131"/>
    </location>
</feature>
<dbReference type="AlphaFoldDB" id="A0A2R6S4I5"/>
<protein>
    <submittedName>
        <fullName evidence="7">Uncharacterized protein</fullName>
    </submittedName>
</protein>
<dbReference type="EMBL" id="MLYV02000079">
    <property type="protein sequence ID" value="PSS37198.1"/>
    <property type="molecule type" value="Genomic_DNA"/>
</dbReference>
<dbReference type="Pfam" id="PF13000">
    <property type="entry name" value="Acatn"/>
    <property type="match status" value="1"/>
</dbReference>
<keyword evidence="4 6" id="KW-0472">Membrane</keyword>
<dbReference type="STRING" id="98765.A0A2R6S4I5"/>
<comment type="subcellular location">
    <subcellularLocation>
        <location evidence="1">Membrane</location>
        <topology evidence="1">Multi-pass membrane protein</topology>
    </subcellularLocation>
</comment>
<organism evidence="7 8">
    <name type="scientific">Hermanssonia centrifuga</name>
    <dbReference type="NCBI Taxonomy" id="98765"/>
    <lineage>
        <taxon>Eukaryota</taxon>
        <taxon>Fungi</taxon>
        <taxon>Dikarya</taxon>
        <taxon>Basidiomycota</taxon>
        <taxon>Agaricomycotina</taxon>
        <taxon>Agaricomycetes</taxon>
        <taxon>Polyporales</taxon>
        <taxon>Meruliaceae</taxon>
        <taxon>Hermanssonia</taxon>
    </lineage>
</organism>
<comment type="caution">
    <text evidence="7">The sequence shown here is derived from an EMBL/GenBank/DDBJ whole genome shotgun (WGS) entry which is preliminary data.</text>
</comment>
<dbReference type="GO" id="GO:0008521">
    <property type="term" value="F:acetyl-CoA transmembrane transporter activity"/>
    <property type="evidence" value="ECO:0007669"/>
    <property type="project" value="InterPro"/>
</dbReference>
<keyword evidence="3 6" id="KW-1133">Transmembrane helix</keyword>
<evidence type="ECO:0000256" key="6">
    <source>
        <dbReference type="SAM" id="Phobius"/>
    </source>
</evidence>
<sequence>MPSTDKTSRRRRKSPNDTKSTLPADQEGMPRSPRGQTTSLEGISILPRTPKTATVRANGFPGWSSEDSGNMEEVEMSLLADDERRQAAEGMTVEEEQEYLSRSEKKPVSSKDKKAIALLIILCWALTLLSHENLPYASTCQTIGLNTGYFASFTVFLALNSESFV</sequence>
<dbReference type="PANTHER" id="PTHR12778:SF9">
    <property type="entry name" value="ACETYL-COENZYME A TRANSPORTER 1"/>
    <property type="match status" value="1"/>
</dbReference>
<evidence type="ECO:0000256" key="1">
    <source>
        <dbReference type="ARBA" id="ARBA00004141"/>
    </source>
</evidence>